<dbReference type="InterPro" id="IPR058240">
    <property type="entry name" value="rSAM_sf"/>
</dbReference>
<evidence type="ECO:0000313" key="11">
    <source>
        <dbReference type="EMBL" id="OPZ93815.1"/>
    </source>
</evidence>
<dbReference type="GO" id="GO:0051539">
    <property type="term" value="F:4 iron, 4 sulfur cluster binding"/>
    <property type="evidence" value="ECO:0007669"/>
    <property type="project" value="UniProtKB-KW"/>
</dbReference>
<dbReference type="SFLD" id="SFLDG01082">
    <property type="entry name" value="B12-binding_domain_containing"/>
    <property type="match status" value="1"/>
</dbReference>
<proteinExistence type="predicted"/>
<feature type="region of interest" description="Disordered" evidence="9">
    <location>
        <begin position="316"/>
        <end position="335"/>
    </location>
</feature>
<evidence type="ECO:0000256" key="4">
    <source>
        <dbReference type="ARBA" id="ARBA00023004"/>
    </source>
</evidence>
<evidence type="ECO:0000256" key="7">
    <source>
        <dbReference type="PIRSR" id="PIRSR004762-1"/>
    </source>
</evidence>
<dbReference type="InterPro" id="IPR010722">
    <property type="entry name" value="BATS_dom"/>
</dbReference>
<dbReference type="GO" id="GO:0036355">
    <property type="term" value="F:2-iminoacetate synthase activity"/>
    <property type="evidence" value="ECO:0007669"/>
    <property type="project" value="UniProtKB-EC"/>
</dbReference>
<dbReference type="GO" id="GO:0046872">
    <property type="term" value="F:metal ion binding"/>
    <property type="evidence" value="ECO:0007669"/>
    <property type="project" value="UniProtKB-KW"/>
</dbReference>
<feature type="binding site" evidence="7">
    <location>
        <position position="46"/>
    </location>
    <ligand>
        <name>[4Fe-4S] cluster</name>
        <dbReference type="ChEBI" id="CHEBI:49883"/>
        <note>4Fe-4S-S-AdoMet</note>
    </ligand>
</feature>
<accession>A0A1V5ML15</accession>
<protein>
    <submittedName>
        <fullName evidence="11">2-iminoacetate synthase</fullName>
        <ecNumber evidence="11">4.1.99.19</ecNumber>
    </submittedName>
</protein>
<comment type="cofactor">
    <cofactor evidence="6">
        <name>[2Fe-2S] cluster</name>
        <dbReference type="ChEBI" id="CHEBI:190135"/>
    </cofactor>
</comment>
<keyword evidence="5 7" id="KW-0411">Iron-sulfur</keyword>
<dbReference type="InterPro" id="IPR024021">
    <property type="entry name" value="FeFe-hyd_HydE_rSAM"/>
</dbReference>
<dbReference type="PIRSF" id="PIRSF004762">
    <property type="entry name" value="CHP00423"/>
    <property type="match status" value="1"/>
</dbReference>
<dbReference type="PANTHER" id="PTHR43726">
    <property type="entry name" value="3-METHYLORNITHINE SYNTHASE"/>
    <property type="match status" value="1"/>
</dbReference>
<keyword evidence="11" id="KW-0456">Lyase</keyword>
<dbReference type="SFLD" id="SFLDS00029">
    <property type="entry name" value="Radical_SAM"/>
    <property type="match status" value="1"/>
</dbReference>
<dbReference type="PANTHER" id="PTHR43726:SF1">
    <property type="entry name" value="BIOTIN SYNTHASE"/>
    <property type="match status" value="1"/>
</dbReference>
<feature type="binding site" evidence="7">
    <location>
        <position position="53"/>
    </location>
    <ligand>
        <name>[4Fe-4S] cluster</name>
        <dbReference type="ChEBI" id="CHEBI:49883"/>
        <note>4Fe-4S-S-AdoMet</note>
    </ligand>
</feature>
<feature type="binding site" evidence="8">
    <location>
        <position position="146"/>
    </location>
    <ligand>
        <name>(3R)-3-methyl-D-ornithine</name>
        <dbReference type="ChEBI" id="CHEBI:64642"/>
    </ligand>
</feature>
<dbReference type="InterPro" id="IPR007197">
    <property type="entry name" value="rSAM"/>
</dbReference>
<reference evidence="11" key="1">
    <citation type="submission" date="2017-02" db="EMBL/GenBank/DDBJ databases">
        <title>Delving into the versatile metabolic prowess of the omnipresent phylum Bacteroidetes.</title>
        <authorList>
            <person name="Nobu M.K."/>
            <person name="Mei R."/>
            <person name="Narihiro T."/>
            <person name="Kuroda K."/>
            <person name="Liu W.-T."/>
        </authorList>
    </citation>
    <scope>NUCLEOTIDE SEQUENCE</scope>
    <source>
        <strain evidence="11">ADurb.Bin417</strain>
    </source>
</reference>
<dbReference type="AlphaFoldDB" id="A0A1V5ML15"/>
<dbReference type="SUPFAM" id="SSF102114">
    <property type="entry name" value="Radical SAM enzymes"/>
    <property type="match status" value="1"/>
</dbReference>
<feature type="binding site" evidence="8">
    <location>
        <position position="121"/>
    </location>
    <ligand>
        <name>(3R)-3-methyl-D-ornithine</name>
        <dbReference type="ChEBI" id="CHEBI:64642"/>
    </ligand>
</feature>
<dbReference type="CDD" id="cd01335">
    <property type="entry name" value="Radical_SAM"/>
    <property type="match status" value="1"/>
</dbReference>
<dbReference type="EC" id="4.1.99.19" evidence="11"/>
<evidence type="ECO:0000256" key="3">
    <source>
        <dbReference type="ARBA" id="ARBA00022723"/>
    </source>
</evidence>
<dbReference type="PROSITE" id="PS51918">
    <property type="entry name" value="RADICAL_SAM"/>
    <property type="match status" value="1"/>
</dbReference>
<gene>
    <name evidence="11" type="primary">thiH_1</name>
    <name evidence="11" type="ORF">BWY73_00096</name>
</gene>
<keyword evidence="4 7" id="KW-0408">Iron</keyword>
<organism evidence="11">
    <name type="scientific">candidate division TA06 bacterium ADurb.Bin417</name>
    <dbReference type="NCBI Taxonomy" id="1852828"/>
    <lineage>
        <taxon>Bacteria</taxon>
        <taxon>Bacteria division TA06</taxon>
    </lineage>
</organism>
<dbReference type="InterPro" id="IPR006638">
    <property type="entry name" value="Elp3/MiaA/NifB-like_rSAM"/>
</dbReference>
<evidence type="ECO:0000256" key="1">
    <source>
        <dbReference type="ARBA" id="ARBA00022485"/>
    </source>
</evidence>
<dbReference type="Proteomes" id="UP000485484">
    <property type="component" value="Unassembled WGS sequence"/>
</dbReference>
<sequence length="335" mass="37544">MEKPELLEWLEAVEAAPLLARAEARVRAVFGDRIFIRGIVEFSNHCARNCFYCGLRAGNRDLVRYRMSPDEILESAGRVWTAGVRTLVLQSGDDLHYSREAICRLLKAVKERFPGMAVTLSLGERDPEDYRAFRDCGADRYLLKFETSNPALYRSLHPGQSLEHRFFLLKHLRRLGYQVGIGGIVGLPGQSLKDLAEDLRTVGDFQPEMVSFGPYLTHHQTPLAEAPNGSEALTLKMMALARLLAGRANMPVTTALATLDPSDGLTRGLRAGANVIMVNFTPEPRRFNYTIYDHKLRVDFEQVRIAAARAGRTVSMERGDAPIKEGKEKERQGED</sequence>
<feature type="binding site" evidence="7">
    <location>
        <position position="50"/>
    </location>
    <ligand>
        <name>[4Fe-4S] cluster</name>
        <dbReference type="ChEBI" id="CHEBI:49883"/>
        <note>4Fe-4S-S-AdoMet</note>
    </ligand>
</feature>
<dbReference type="SMART" id="SM00876">
    <property type="entry name" value="BATS"/>
    <property type="match status" value="1"/>
</dbReference>
<evidence type="ECO:0000256" key="5">
    <source>
        <dbReference type="ARBA" id="ARBA00023014"/>
    </source>
</evidence>
<keyword evidence="3" id="KW-0479">Metal-binding</keyword>
<dbReference type="Gene3D" id="3.20.20.70">
    <property type="entry name" value="Aldolase class I"/>
    <property type="match status" value="1"/>
</dbReference>
<dbReference type="SMART" id="SM00729">
    <property type="entry name" value="Elp3"/>
    <property type="match status" value="1"/>
</dbReference>
<evidence type="ECO:0000256" key="8">
    <source>
        <dbReference type="PIRSR" id="PIRSR004762-2"/>
    </source>
</evidence>
<keyword evidence="1 7" id="KW-0004">4Fe-4S</keyword>
<dbReference type="Pfam" id="PF04055">
    <property type="entry name" value="Radical_SAM"/>
    <property type="match status" value="1"/>
</dbReference>
<dbReference type="EMBL" id="MWAK01000006">
    <property type="protein sequence ID" value="OPZ93815.1"/>
    <property type="molecule type" value="Genomic_DNA"/>
</dbReference>
<comment type="cofactor">
    <cofactor evidence="7">
        <name>[4Fe-4S] cluster</name>
        <dbReference type="ChEBI" id="CHEBI:49883"/>
    </cofactor>
    <text evidence="7">Binds 1 [4Fe-4S] cluster. The cluster is coordinated with 3 cysteines and an exchangeable S-adenosyl-L-methionine.</text>
</comment>
<evidence type="ECO:0000256" key="2">
    <source>
        <dbReference type="ARBA" id="ARBA00022691"/>
    </source>
</evidence>
<evidence type="ECO:0000256" key="6">
    <source>
        <dbReference type="ARBA" id="ARBA00034078"/>
    </source>
</evidence>
<dbReference type="InterPro" id="IPR034422">
    <property type="entry name" value="HydE/PylB-like"/>
</dbReference>
<feature type="binding site" evidence="8">
    <location>
        <position position="216"/>
    </location>
    <ligand>
        <name>S-adenosyl-L-methionine</name>
        <dbReference type="ChEBI" id="CHEBI:59789"/>
    </ligand>
</feature>
<name>A0A1V5ML15_UNCT6</name>
<dbReference type="GO" id="GO:0016740">
    <property type="term" value="F:transferase activity"/>
    <property type="evidence" value="ECO:0007669"/>
    <property type="project" value="TreeGrafter"/>
</dbReference>
<evidence type="ECO:0000259" key="10">
    <source>
        <dbReference type="PROSITE" id="PS51918"/>
    </source>
</evidence>
<dbReference type="InterPro" id="IPR013785">
    <property type="entry name" value="Aldolase_TIM"/>
</dbReference>
<feature type="binding site" evidence="8">
    <location>
        <position position="165"/>
    </location>
    <ligand>
        <name>S-adenosyl-L-methionine</name>
        <dbReference type="ChEBI" id="CHEBI:59789"/>
    </ligand>
</feature>
<dbReference type="SFLD" id="SFLDG01060">
    <property type="entry name" value="BATS_domain_containing"/>
    <property type="match status" value="1"/>
</dbReference>
<comment type="caution">
    <text evidence="11">The sequence shown here is derived from an EMBL/GenBank/DDBJ whole genome shotgun (WGS) entry which is preliminary data.</text>
</comment>
<dbReference type="SFLD" id="SFLDG01280">
    <property type="entry name" value="HydE/PylB-like"/>
    <property type="match status" value="1"/>
</dbReference>
<dbReference type="NCBIfam" id="TIGR03956">
    <property type="entry name" value="rSAM_HydE"/>
    <property type="match status" value="1"/>
</dbReference>
<keyword evidence="2 7" id="KW-0949">S-adenosyl-L-methionine</keyword>
<evidence type="ECO:0000256" key="9">
    <source>
        <dbReference type="SAM" id="MobiDB-lite"/>
    </source>
</evidence>
<feature type="domain" description="Radical SAM core" evidence="10">
    <location>
        <begin position="32"/>
        <end position="253"/>
    </location>
</feature>